<evidence type="ECO:0000256" key="8">
    <source>
        <dbReference type="ARBA" id="ARBA00022989"/>
    </source>
</evidence>
<dbReference type="NCBIfam" id="TIGR01352">
    <property type="entry name" value="tonB_Cterm"/>
    <property type="match status" value="1"/>
</dbReference>
<dbReference type="PANTHER" id="PTHR33446:SF11">
    <property type="entry name" value="TONB3"/>
    <property type="match status" value="1"/>
</dbReference>
<keyword evidence="8 10" id="KW-1133">Transmembrane helix</keyword>
<accession>A0ABQ1SB14</accession>
<evidence type="ECO:0000256" key="3">
    <source>
        <dbReference type="ARBA" id="ARBA00022448"/>
    </source>
</evidence>
<gene>
    <name evidence="13" type="ORF">GCM10011515_19970</name>
</gene>
<comment type="subcellular location">
    <subcellularLocation>
        <location evidence="1 10">Cell inner membrane</location>
        <topology evidence="1 10">Single-pass membrane protein</topology>
        <orientation evidence="1 10">Periplasmic side</orientation>
    </subcellularLocation>
</comment>
<evidence type="ECO:0000313" key="14">
    <source>
        <dbReference type="Proteomes" id="UP000619041"/>
    </source>
</evidence>
<evidence type="ECO:0000256" key="2">
    <source>
        <dbReference type="ARBA" id="ARBA00006555"/>
    </source>
</evidence>
<keyword evidence="14" id="KW-1185">Reference proteome</keyword>
<dbReference type="InterPro" id="IPR037682">
    <property type="entry name" value="TonB_C"/>
</dbReference>
<evidence type="ECO:0000256" key="10">
    <source>
        <dbReference type="RuleBase" id="RU362123"/>
    </source>
</evidence>
<keyword evidence="9 10" id="KW-0472">Membrane</keyword>
<keyword evidence="6 10" id="KW-0812">Transmembrane</keyword>
<dbReference type="PROSITE" id="PS52015">
    <property type="entry name" value="TONB_CTD"/>
    <property type="match status" value="1"/>
</dbReference>
<evidence type="ECO:0000259" key="12">
    <source>
        <dbReference type="PROSITE" id="PS52015"/>
    </source>
</evidence>
<dbReference type="EMBL" id="BMKL01000001">
    <property type="protein sequence ID" value="GGE00185.1"/>
    <property type="molecule type" value="Genomic_DNA"/>
</dbReference>
<evidence type="ECO:0000256" key="11">
    <source>
        <dbReference type="SAM" id="MobiDB-lite"/>
    </source>
</evidence>
<feature type="compositionally biased region" description="Pro residues" evidence="11">
    <location>
        <begin position="53"/>
        <end position="64"/>
    </location>
</feature>
<dbReference type="SUPFAM" id="SSF74653">
    <property type="entry name" value="TolA/TonB C-terminal domain"/>
    <property type="match status" value="1"/>
</dbReference>
<dbReference type="RefSeq" id="WP_188644998.1">
    <property type="nucleotide sequence ID" value="NZ_BMKL01000001.1"/>
</dbReference>
<evidence type="ECO:0000256" key="6">
    <source>
        <dbReference type="ARBA" id="ARBA00022692"/>
    </source>
</evidence>
<dbReference type="InterPro" id="IPR051045">
    <property type="entry name" value="TonB-dependent_transducer"/>
</dbReference>
<keyword evidence="3 10" id="KW-0813">Transport</keyword>
<comment type="caution">
    <text evidence="13">The sequence shown here is derived from an EMBL/GenBank/DDBJ whole genome shotgun (WGS) entry which is preliminary data.</text>
</comment>
<keyword evidence="4 10" id="KW-1003">Cell membrane</keyword>
<comment type="function">
    <text evidence="10">Interacts with outer membrane receptor proteins that carry out high-affinity binding and energy dependent uptake into the periplasmic space of specific substrates. It could act to transduce energy from the cytoplasmic membrane to specific energy-requiring processes in the outer membrane, resulting in the release into the periplasm of ligands bound by these outer membrane proteins.</text>
</comment>
<evidence type="ECO:0000256" key="5">
    <source>
        <dbReference type="ARBA" id="ARBA00022519"/>
    </source>
</evidence>
<dbReference type="InterPro" id="IPR003538">
    <property type="entry name" value="TonB"/>
</dbReference>
<dbReference type="Proteomes" id="UP000619041">
    <property type="component" value="Unassembled WGS sequence"/>
</dbReference>
<evidence type="ECO:0000313" key="13">
    <source>
        <dbReference type="EMBL" id="GGE00185.1"/>
    </source>
</evidence>
<feature type="compositionally biased region" description="Gly residues" evidence="11">
    <location>
        <begin position="116"/>
        <end position="139"/>
    </location>
</feature>
<dbReference type="PRINTS" id="PR01374">
    <property type="entry name" value="TONBPROTEIN"/>
</dbReference>
<dbReference type="Pfam" id="PF03544">
    <property type="entry name" value="TonB_C"/>
    <property type="match status" value="1"/>
</dbReference>
<evidence type="ECO:0000256" key="4">
    <source>
        <dbReference type="ARBA" id="ARBA00022475"/>
    </source>
</evidence>
<keyword evidence="5 10" id="KW-0997">Cell inner membrane</keyword>
<feature type="compositionally biased region" description="Basic and acidic residues" evidence="11">
    <location>
        <begin position="69"/>
        <end position="81"/>
    </location>
</feature>
<evidence type="ECO:0000256" key="9">
    <source>
        <dbReference type="ARBA" id="ARBA00023136"/>
    </source>
</evidence>
<dbReference type="PANTHER" id="PTHR33446">
    <property type="entry name" value="PROTEIN TONB-RELATED"/>
    <property type="match status" value="1"/>
</dbReference>
<keyword evidence="7 10" id="KW-0653">Protein transport</keyword>
<keyword evidence="10" id="KW-0735">Signal-anchor</keyword>
<feature type="transmembrane region" description="Helical" evidence="10">
    <location>
        <begin position="12"/>
        <end position="33"/>
    </location>
</feature>
<proteinExistence type="inferred from homology"/>
<comment type="similarity">
    <text evidence="2 10">Belongs to the TonB family.</text>
</comment>
<dbReference type="InterPro" id="IPR006260">
    <property type="entry name" value="TonB/TolA_C"/>
</dbReference>
<feature type="domain" description="TonB C-terminal" evidence="12">
    <location>
        <begin position="139"/>
        <end position="233"/>
    </location>
</feature>
<protein>
    <recommendedName>
        <fullName evidence="10">Protein TonB</fullName>
    </recommendedName>
</protein>
<sequence>MYGQDKDPRRRAGALALTIAVHGALAAGLLLGLRSGGVAPDSADTPLVTVDMRPPPPPPPPPPTQRQSDPAKGRPGDEGAKADAMPVEAPTAPVPLRPAPAASVAGEGRDVNSGAGTAGTGTGAGSGSGTGGSDGGGAGTPAQRIAGALRDSDYPRAAEAAGLAGTVAISFRVRTDGAVDRCTVLRSSGHALLDDLTCRLFTARFRFRPATNGRGEAVESTLQTSFTWGTRRR</sequence>
<evidence type="ECO:0000256" key="1">
    <source>
        <dbReference type="ARBA" id="ARBA00004383"/>
    </source>
</evidence>
<evidence type="ECO:0000256" key="7">
    <source>
        <dbReference type="ARBA" id="ARBA00022927"/>
    </source>
</evidence>
<dbReference type="Gene3D" id="3.30.1150.10">
    <property type="match status" value="1"/>
</dbReference>
<organism evidence="13 14">
    <name type="scientific">Tsuneonella deserti</name>
    <dbReference type="NCBI Taxonomy" id="2035528"/>
    <lineage>
        <taxon>Bacteria</taxon>
        <taxon>Pseudomonadati</taxon>
        <taxon>Pseudomonadota</taxon>
        <taxon>Alphaproteobacteria</taxon>
        <taxon>Sphingomonadales</taxon>
        <taxon>Erythrobacteraceae</taxon>
        <taxon>Tsuneonella</taxon>
    </lineage>
</organism>
<name>A0ABQ1SB14_9SPHN</name>
<reference evidence="14" key="1">
    <citation type="journal article" date="2019" name="Int. J. Syst. Evol. Microbiol.">
        <title>The Global Catalogue of Microorganisms (GCM) 10K type strain sequencing project: providing services to taxonomists for standard genome sequencing and annotation.</title>
        <authorList>
            <consortium name="The Broad Institute Genomics Platform"/>
            <consortium name="The Broad Institute Genome Sequencing Center for Infectious Disease"/>
            <person name="Wu L."/>
            <person name="Ma J."/>
        </authorList>
    </citation>
    <scope>NUCLEOTIDE SEQUENCE [LARGE SCALE GENOMIC DNA]</scope>
    <source>
        <strain evidence="14">CGMCC 1.15959</strain>
    </source>
</reference>
<feature type="region of interest" description="Disordered" evidence="11">
    <location>
        <begin position="34"/>
        <end position="143"/>
    </location>
</feature>